<reference evidence="3" key="1">
    <citation type="submission" date="2016-11" db="EMBL/GenBank/DDBJ databases">
        <authorList>
            <person name="Varghese N."/>
            <person name="Submissions S."/>
        </authorList>
    </citation>
    <scope>NUCLEOTIDE SEQUENCE [LARGE SCALE GENOMIC DNA]</scope>
    <source>
        <strain evidence="3">DSM 29440</strain>
    </source>
</reference>
<proteinExistence type="predicted"/>
<feature type="region of interest" description="Disordered" evidence="1">
    <location>
        <begin position="28"/>
        <end position="51"/>
    </location>
</feature>
<dbReference type="InterPro" id="IPR036770">
    <property type="entry name" value="Ankyrin_rpt-contain_sf"/>
</dbReference>
<dbReference type="RefSeq" id="WP_074257925.1">
    <property type="nucleotide sequence ID" value="NZ_FSRL01000002.1"/>
</dbReference>
<dbReference type="AlphaFoldDB" id="A0A1N6IEC4"/>
<dbReference type="Gene3D" id="1.25.40.20">
    <property type="entry name" value="Ankyrin repeat-containing domain"/>
    <property type="match status" value="1"/>
</dbReference>
<name>A0A1N6IEC4_9RHOB</name>
<sequence length="370" mass="40410">MRWTWVILLTSIVVAAGLGFLWRVQQEPPAPAPSTETQPQREEASPVAETDRTELAMSGYAEASEDMRALAVAVFNGTPLPADALSRVTPEELSAFYDTTVPKELATKDAPAGMQVRRNLLLDAFAFDRQEAGKAVVEAGADVNVADHLMAYNALAELSGSRMVPFPDFSKGMPWLRLYVENGGDLHAQRPGTSQTLLQRAAGLDNLEGLLYLLEKGADGWRPAVRDGFAYKPFFDDAFWGSAGIIGSEIAFRIAVEGHIQDAKPEQLAPILNDLTAAIDRFEGPGPDSMNTVWRLRAVAQAILDHSNVAAPEPLAEQLRKPFPEDIGGWHLRPDEVRSPPRDRAWPDGAGHDHMAFGLTCNEPDSFSSW</sequence>
<evidence type="ECO:0000313" key="3">
    <source>
        <dbReference type="Proteomes" id="UP000184932"/>
    </source>
</evidence>
<keyword evidence="3" id="KW-1185">Reference proteome</keyword>
<dbReference type="OrthoDB" id="7850650at2"/>
<accession>A0A1N6IEC4</accession>
<protein>
    <submittedName>
        <fullName evidence="2">Uncharacterized protein</fullName>
    </submittedName>
</protein>
<organism evidence="2 3">
    <name type="scientific">Vannielia litorea</name>
    <dbReference type="NCBI Taxonomy" id="1217970"/>
    <lineage>
        <taxon>Bacteria</taxon>
        <taxon>Pseudomonadati</taxon>
        <taxon>Pseudomonadota</taxon>
        <taxon>Alphaproteobacteria</taxon>
        <taxon>Rhodobacterales</taxon>
        <taxon>Paracoccaceae</taxon>
        <taxon>Vannielia</taxon>
    </lineage>
</organism>
<feature type="compositionally biased region" description="Basic and acidic residues" evidence="1">
    <location>
        <begin position="39"/>
        <end position="51"/>
    </location>
</feature>
<evidence type="ECO:0000313" key="2">
    <source>
        <dbReference type="EMBL" id="SIO30363.1"/>
    </source>
</evidence>
<dbReference type="Proteomes" id="UP000184932">
    <property type="component" value="Unassembled WGS sequence"/>
</dbReference>
<dbReference type="EMBL" id="FSRL01000002">
    <property type="protein sequence ID" value="SIO30363.1"/>
    <property type="molecule type" value="Genomic_DNA"/>
</dbReference>
<gene>
    <name evidence="2" type="ORF">SAMN05444002_3768</name>
</gene>
<evidence type="ECO:0000256" key="1">
    <source>
        <dbReference type="SAM" id="MobiDB-lite"/>
    </source>
</evidence>